<comment type="function">
    <text evidence="1">Required for nicotinamide riboside transport across the inner membrane.</text>
</comment>
<evidence type="ECO:0000313" key="11">
    <source>
        <dbReference type="EMBL" id="MBB5730796.1"/>
    </source>
</evidence>
<name>A0A7W9BVH3_9SPHN</name>
<gene>
    <name evidence="11" type="ORF">FHS99_003303</name>
</gene>
<evidence type="ECO:0000256" key="8">
    <source>
        <dbReference type="ARBA" id="ARBA00022989"/>
    </source>
</evidence>
<protein>
    <recommendedName>
        <fullName evidence="4">Nicotinamide riboside transporter PnuC</fullName>
    </recommendedName>
</protein>
<evidence type="ECO:0000313" key="12">
    <source>
        <dbReference type="Proteomes" id="UP000546701"/>
    </source>
</evidence>
<dbReference type="AlphaFoldDB" id="A0A7W9BVH3"/>
<dbReference type="InterPro" id="IPR006419">
    <property type="entry name" value="NMN_transpt_PnuC"/>
</dbReference>
<keyword evidence="12" id="KW-1185">Reference proteome</keyword>
<feature type="transmembrane region" description="Helical" evidence="10">
    <location>
        <begin position="162"/>
        <end position="179"/>
    </location>
</feature>
<dbReference type="OrthoDB" id="9791248at2"/>
<evidence type="ECO:0000256" key="7">
    <source>
        <dbReference type="ARBA" id="ARBA00022692"/>
    </source>
</evidence>
<evidence type="ECO:0000256" key="5">
    <source>
        <dbReference type="ARBA" id="ARBA00022448"/>
    </source>
</evidence>
<keyword evidence="6" id="KW-1003">Cell membrane</keyword>
<evidence type="ECO:0000256" key="6">
    <source>
        <dbReference type="ARBA" id="ARBA00022475"/>
    </source>
</evidence>
<evidence type="ECO:0000256" key="10">
    <source>
        <dbReference type="SAM" id="Phobius"/>
    </source>
</evidence>
<keyword evidence="9 10" id="KW-0472">Membrane</keyword>
<keyword evidence="8 10" id="KW-1133">Transmembrane helix</keyword>
<keyword evidence="5" id="KW-0813">Transport</keyword>
<feature type="transmembrane region" description="Helical" evidence="10">
    <location>
        <begin position="46"/>
        <end position="67"/>
    </location>
</feature>
<dbReference type="GO" id="GO:0005886">
    <property type="term" value="C:plasma membrane"/>
    <property type="evidence" value="ECO:0007669"/>
    <property type="project" value="UniProtKB-SubCell"/>
</dbReference>
<evidence type="ECO:0000256" key="2">
    <source>
        <dbReference type="ARBA" id="ARBA00004651"/>
    </source>
</evidence>
<dbReference type="PANTHER" id="PTHR36122:SF2">
    <property type="entry name" value="NICOTINAMIDE RIBOSIDE TRANSPORTER PNUC"/>
    <property type="match status" value="1"/>
</dbReference>
<reference evidence="11 12" key="1">
    <citation type="submission" date="2020-08" db="EMBL/GenBank/DDBJ databases">
        <title>Genomic Encyclopedia of Type Strains, Phase IV (KMG-IV): sequencing the most valuable type-strain genomes for metagenomic binning, comparative biology and taxonomic classification.</title>
        <authorList>
            <person name="Goeker M."/>
        </authorList>
    </citation>
    <scope>NUCLEOTIDE SEQUENCE [LARGE SCALE GENOMIC DNA]</scope>
    <source>
        <strain evidence="11 12">DSM 103336</strain>
    </source>
</reference>
<comment type="similarity">
    <text evidence="3">Belongs to the nicotinamide ribonucleoside (NR) uptake permease (TC 4.B.1) family.</text>
</comment>
<evidence type="ECO:0000256" key="9">
    <source>
        <dbReference type="ARBA" id="ARBA00023136"/>
    </source>
</evidence>
<dbReference type="RefSeq" id="WP_157177824.1">
    <property type="nucleotide sequence ID" value="NZ_BMJP01000007.1"/>
</dbReference>
<dbReference type="EMBL" id="JACIJR010000009">
    <property type="protein sequence ID" value="MBB5730796.1"/>
    <property type="molecule type" value="Genomic_DNA"/>
</dbReference>
<evidence type="ECO:0000256" key="3">
    <source>
        <dbReference type="ARBA" id="ARBA00006669"/>
    </source>
</evidence>
<dbReference type="PANTHER" id="PTHR36122">
    <property type="entry name" value="NICOTINAMIDE RIBOSIDE TRANSPORTER PNUC"/>
    <property type="match status" value="1"/>
</dbReference>
<dbReference type="GO" id="GO:0034257">
    <property type="term" value="F:nicotinamide riboside transmembrane transporter activity"/>
    <property type="evidence" value="ECO:0007669"/>
    <property type="project" value="InterPro"/>
</dbReference>
<keyword evidence="7 10" id="KW-0812">Transmembrane</keyword>
<evidence type="ECO:0000256" key="4">
    <source>
        <dbReference type="ARBA" id="ARBA00017522"/>
    </source>
</evidence>
<dbReference type="Proteomes" id="UP000546701">
    <property type="component" value="Unassembled WGS sequence"/>
</dbReference>
<comment type="caution">
    <text evidence="11">The sequence shown here is derived from an EMBL/GenBank/DDBJ whole genome shotgun (WGS) entry which is preliminary data.</text>
</comment>
<comment type="subcellular location">
    <subcellularLocation>
        <location evidence="2">Cell membrane</location>
        <topology evidence="2">Multi-pass membrane protein</topology>
    </subcellularLocation>
</comment>
<dbReference type="Pfam" id="PF04973">
    <property type="entry name" value="NMN_transporter"/>
    <property type="match status" value="1"/>
</dbReference>
<organism evidence="11 12">
    <name type="scientific">Sphingomonas prati</name>
    <dbReference type="NCBI Taxonomy" id="1843237"/>
    <lineage>
        <taxon>Bacteria</taxon>
        <taxon>Pseudomonadati</taxon>
        <taxon>Pseudomonadota</taxon>
        <taxon>Alphaproteobacteria</taxon>
        <taxon>Sphingomonadales</taxon>
        <taxon>Sphingomonadaceae</taxon>
        <taxon>Sphingomonas</taxon>
    </lineage>
</organism>
<evidence type="ECO:0000256" key="1">
    <source>
        <dbReference type="ARBA" id="ARBA00002672"/>
    </source>
</evidence>
<feature type="transmembrane region" description="Helical" evidence="10">
    <location>
        <begin position="87"/>
        <end position="106"/>
    </location>
</feature>
<dbReference type="NCBIfam" id="TIGR01528">
    <property type="entry name" value="NMN_trans_PnuC"/>
    <property type="match status" value="1"/>
</dbReference>
<sequence length="197" mass="21759">MTVLEIAAVVTSFLAIWLTARRNMLCWPLNLVACGLYFKLFLDVRLYADMMLQAAFAVAILYGWVAWARGRHDTGAVVVMPLGRSRLVAGIAAGAIGALAIGWFTSHHTDAALPWMDATLSSFSLVAQYWTARRHRESWLVWIAVDIAYVGMFVVKGLMLTAGLYAVMIGLAMIGYRGWRQARHLSPDGVNPDGRDL</sequence>
<accession>A0A7W9BVH3</accession>
<proteinExistence type="inferred from homology"/>